<keyword evidence="3" id="KW-0786">Thiamine pyrophosphate</keyword>
<dbReference type="PANTHER" id="PTHR47514">
    <property type="entry name" value="TRANSKETOLASE N-TERMINAL SECTION-RELATED"/>
    <property type="match status" value="1"/>
</dbReference>
<name>A0A1F8E832_9BACT</name>
<feature type="domain" description="Transketolase N-terminal" evidence="4">
    <location>
        <begin position="16"/>
        <end position="265"/>
    </location>
</feature>
<proteinExistence type="inferred from homology"/>
<accession>A0A1F8E832</accession>
<dbReference type="InterPro" id="IPR029061">
    <property type="entry name" value="THDP-binding"/>
</dbReference>
<protein>
    <recommendedName>
        <fullName evidence="4">Transketolase N-terminal domain-containing protein</fullName>
    </recommendedName>
</protein>
<evidence type="ECO:0000256" key="2">
    <source>
        <dbReference type="ARBA" id="ARBA00007131"/>
    </source>
</evidence>
<dbReference type="Proteomes" id="UP000177594">
    <property type="component" value="Unassembled WGS sequence"/>
</dbReference>
<dbReference type="PANTHER" id="PTHR47514:SF1">
    <property type="entry name" value="TRANSKETOLASE N-TERMINAL SECTION-RELATED"/>
    <property type="match status" value="1"/>
</dbReference>
<comment type="similarity">
    <text evidence="2">Belongs to the transketolase family.</text>
</comment>
<dbReference type="Gene3D" id="3.40.50.970">
    <property type="match status" value="1"/>
</dbReference>
<evidence type="ECO:0000259" key="4">
    <source>
        <dbReference type="Pfam" id="PF00456"/>
    </source>
</evidence>
<gene>
    <name evidence="5" type="ORF">A2817_00120</name>
</gene>
<evidence type="ECO:0000313" key="5">
    <source>
        <dbReference type="EMBL" id="OGM97021.1"/>
    </source>
</evidence>
<dbReference type="Pfam" id="PF00456">
    <property type="entry name" value="Transketolase_N"/>
    <property type="match status" value="1"/>
</dbReference>
<evidence type="ECO:0000256" key="3">
    <source>
        <dbReference type="ARBA" id="ARBA00023052"/>
    </source>
</evidence>
<dbReference type="AlphaFoldDB" id="A0A1F8E832"/>
<dbReference type="SUPFAM" id="SSF52518">
    <property type="entry name" value="Thiamin diphosphate-binding fold (THDP-binding)"/>
    <property type="match status" value="1"/>
</dbReference>
<evidence type="ECO:0000313" key="6">
    <source>
        <dbReference type="Proteomes" id="UP000177594"/>
    </source>
</evidence>
<dbReference type="InterPro" id="IPR005474">
    <property type="entry name" value="Transketolase_N"/>
</dbReference>
<evidence type="ECO:0000256" key="1">
    <source>
        <dbReference type="ARBA" id="ARBA00001964"/>
    </source>
</evidence>
<sequence>MNKLAPLEHIELKLKANWVRRKVLQMAVKAKSGHVTTAFSLTELLLTLYEGGVLKYRLDNSKWSGRDRFILSEGQAAIGIYPILADVGFFPMQYLDNFLGENSTLGVHSEPHTPGIEVLTGSLGHGLGIASGMAYVAKLDNISKEERLIMCLTGDGELCEGSNWEAFITIQSRNLDNIVLVVNRNHHFTIGRTDSIITQRDVCLDPLTSKLESFGFEVRLVPGHSFPKLFSVFADIRTRNIEKPLAIIADTVKGNGSSYIADKRFWHYRVPQGHELQHVETDLENEKLQLEKEYLILGGKHE</sequence>
<comment type="caution">
    <text evidence="5">The sequence shown here is derived from an EMBL/GenBank/DDBJ whole genome shotgun (WGS) entry which is preliminary data.</text>
</comment>
<reference evidence="5 6" key="1">
    <citation type="journal article" date="2016" name="Nat. Commun.">
        <title>Thousands of microbial genomes shed light on interconnected biogeochemical processes in an aquifer system.</title>
        <authorList>
            <person name="Anantharaman K."/>
            <person name="Brown C.T."/>
            <person name="Hug L.A."/>
            <person name="Sharon I."/>
            <person name="Castelle C.J."/>
            <person name="Probst A.J."/>
            <person name="Thomas B.C."/>
            <person name="Singh A."/>
            <person name="Wilkins M.J."/>
            <person name="Karaoz U."/>
            <person name="Brodie E.L."/>
            <person name="Williams K.H."/>
            <person name="Hubbard S.S."/>
            <person name="Banfield J.F."/>
        </authorList>
    </citation>
    <scope>NUCLEOTIDE SEQUENCE [LARGE SCALE GENOMIC DNA]</scope>
</reference>
<comment type="cofactor">
    <cofactor evidence="1">
        <name>thiamine diphosphate</name>
        <dbReference type="ChEBI" id="CHEBI:58937"/>
    </cofactor>
</comment>
<organism evidence="5 6">
    <name type="scientific">Candidatus Yanofskybacteria bacterium RIFCSPHIGHO2_01_FULL_39_8b</name>
    <dbReference type="NCBI Taxonomy" id="1802659"/>
    <lineage>
        <taxon>Bacteria</taxon>
        <taxon>Candidatus Yanofskyibacteriota</taxon>
    </lineage>
</organism>
<dbReference type="EMBL" id="MGIZ01000062">
    <property type="protein sequence ID" value="OGM97021.1"/>
    <property type="molecule type" value="Genomic_DNA"/>
</dbReference>